<accession>A0A7X0RFE3</accession>
<evidence type="ECO:0000313" key="2">
    <source>
        <dbReference type="Proteomes" id="UP000523955"/>
    </source>
</evidence>
<dbReference type="Proteomes" id="UP000523955">
    <property type="component" value="Unassembled WGS sequence"/>
</dbReference>
<proteinExistence type="predicted"/>
<dbReference type="InterPro" id="IPR027417">
    <property type="entry name" value="P-loop_NTPase"/>
</dbReference>
<dbReference type="AlphaFoldDB" id="A0A7X0RFE3"/>
<dbReference type="EMBL" id="JACKXE010000001">
    <property type="protein sequence ID" value="MBB6626048.1"/>
    <property type="molecule type" value="Genomic_DNA"/>
</dbReference>
<dbReference type="SUPFAM" id="SSF52540">
    <property type="entry name" value="P-loop containing nucleoside triphosphate hydrolases"/>
    <property type="match status" value="1"/>
</dbReference>
<organism evidence="1 2">
    <name type="scientific">Nocardioides luti</name>
    <dbReference type="NCBI Taxonomy" id="2761101"/>
    <lineage>
        <taxon>Bacteria</taxon>
        <taxon>Bacillati</taxon>
        <taxon>Actinomycetota</taxon>
        <taxon>Actinomycetes</taxon>
        <taxon>Propionibacteriales</taxon>
        <taxon>Nocardioidaceae</taxon>
        <taxon>Nocardioides</taxon>
    </lineage>
</organism>
<dbReference type="RefSeq" id="WP_185251362.1">
    <property type="nucleotide sequence ID" value="NZ_JACKXE010000001.1"/>
</dbReference>
<reference evidence="1 2" key="1">
    <citation type="submission" date="2020-08" db="EMBL/GenBank/DDBJ databases">
        <authorList>
            <person name="Seo M.-J."/>
        </authorList>
    </citation>
    <scope>NUCLEOTIDE SEQUENCE [LARGE SCALE GENOMIC DNA]</scope>
    <source>
        <strain evidence="1 2">KIGAM211</strain>
    </source>
</reference>
<name>A0A7X0RFE3_9ACTN</name>
<dbReference type="Gene3D" id="3.40.50.300">
    <property type="entry name" value="P-loop containing nucleotide triphosphate hydrolases"/>
    <property type="match status" value="1"/>
</dbReference>
<comment type="caution">
    <text evidence="1">The sequence shown here is derived from an EMBL/GenBank/DDBJ whole genome shotgun (WGS) entry which is preliminary data.</text>
</comment>
<gene>
    <name evidence="1" type="ORF">H5V45_01825</name>
</gene>
<keyword evidence="2" id="KW-1185">Reference proteome</keyword>
<protein>
    <submittedName>
        <fullName evidence="1">Uncharacterized protein</fullName>
    </submittedName>
</protein>
<evidence type="ECO:0000313" key="1">
    <source>
        <dbReference type="EMBL" id="MBB6626048.1"/>
    </source>
</evidence>
<sequence>MTRTPALLLLGAMGTGKSDTSYHVFSRLYRSGIPTARLDLDDIGMCHPAPPDDPDNFVVKAEAMGAAWRVFASHGARCLVVSGAIDTPELVDLHTSQLPDADWTVVRLRIGTEERRRRVLSRGILLGYTEAEMEPTIAAGDADERVVESRDLTPLVIDTDGLDRTQVADLVLARTGWPKPGEAAAVTA</sequence>